<evidence type="ECO:0008006" key="4">
    <source>
        <dbReference type="Google" id="ProtNLM"/>
    </source>
</evidence>
<dbReference type="GO" id="GO:0016740">
    <property type="term" value="F:transferase activity"/>
    <property type="evidence" value="ECO:0007669"/>
    <property type="project" value="UniProtKB-KW"/>
</dbReference>
<dbReference type="PANTHER" id="PTHR31896:SF64">
    <property type="entry name" value="TRICHOTHECENE 3-O-ACETYLTRANSFERASE"/>
    <property type="match status" value="1"/>
</dbReference>
<organism evidence="2 3">
    <name type="scientific">Coemansia asiatica</name>
    <dbReference type="NCBI Taxonomy" id="1052880"/>
    <lineage>
        <taxon>Eukaryota</taxon>
        <taxon>Fungi</taxon>
        <taxon>Fungi incertae sedis</taxon>
        <taxon>Zoopagomycota</taxon>
        <taxon>Kickxellomycotina</taxon>
        <taxon>Kickxellomycetes</taxon>
        <taxon>Kickxellales</taxon>
        <taxon>Kickxellaceae</taxon>
        <taxon>Coemansia</taxon>
    </lineage>
</organism>
<dbReference type="InterPro" id="IPR051283">
    <property type="entry name" value="Sec_Metabolite_Acyltrans"/>
</dbReference>
<protein>
    <recommendedName>
        <fullName evidence="4">Transferase</fullName>
    </recommendedName>
</protein>
<dbReference type="InterPro" id="IPR023213">
    <property type="entry name" value="CAT-like_dom_sf"/>
</dbReference>
<gene>
    <name evidence="2" type="ORF">LPJ64_005221</name>
</gene>
<dbReference type="Pfam" id="PF02458">
    <property type="entry name" value="Transferase"/>
    <property type="match status" value="1"/>
</dbReference>
<dbReference type="AlphaFoldDB" id="A0A9W7XHL9"/>
<evidence type="ECO:0000313" key="2">
    <source>
        <dbReference type="EMBL" id="KAJ1642960.1"/>
    </source>
</evidence>
<keyword evidence="3" id="KW-1185">Reference proteome</keyword>
<evidence type="ECO:0000256" key="1">
    <source>
        <dbReference type="ARBA" id="ARBA00022679"/>
    </source>
</evidence>
<sequence>MTVQESADSNQETRYPITNNISYMYQVYCSYIIAYKKHDKKDDFMNAELLKSSLTKLIRKYYKPVAGWFSIDNDNNIDVVIGTDRINSPPFTTQTLDMGYEDVMKQVRASNEQLLVPRGPLPFIESGNQDIPMILVKMTYLKSNEAAVLGITYHHSLMDGSAFWLFMYNWANLCHQMATRDESSHAEYYIPCPPSFGVPSLSHLHDSNIKFDHNEYTLVDSSDCIREFKLGAETIKENILHISIEEQHKIRAMAKQYGVSFTAMICALIWKEMSTVRVCARPSSKALPSLFTCAVNPRAQLGLSAFLCASPVVNLATSKTLGQLAEMELEDVAKLVFQTVTKGSAAYVCSSMDFLVTHRMAEIEDEKQGRAGKKLMLAYVCPAPAKCTISSSRNFPIYQTDFGFGSPEYVRPPYLPFDGCMRIWPTPQSRGEGLNNKEALLEVYLSLPDYIDLSKSPLLRPFVASKLSSDNTDKR</sequence>
<dbReference type="Gene3D" id="3.30.559.10">
    <property type="entry name" value="Chloramphenicol acetyltransferase-like domain"/>
    <property type="match status" value="2"/>
</dbReference>
<comment type="caution">
    <text evidence="2">The sequence shown here is derived from an EMBL/GenBank/DDBJ whole genome shotgun (WGS) entry which is preliminary data.</text>
</comment>
<name>A0A9W7XHL9_9FUNG</name>
<keyword evidence="1" id="KW-0808">Transferase</keyword>
<dbReference type="Proteomes" id="UP001145021">
    <property type="component" value="Unassembled WGS sequence"/>
</dbReference>
<accession>A0A9W7XHL9</accession>
<proteinExistence type="predicted"/>
<reference evidence="2" key="1">
    <citation type="submission" date="2022-07" db="EMBL/GenBank/DDBJ databases">
        <title>Phylogenomic reconstructions and comparative analyses of Kickxellomycotina fungi.</title>
        <authorList>
            <person name="Reynolds N.K."/>
            <person name="Stajich J.E."/>
            <person name="Barry K."/>
            <person name="Grigoriev I.V."/>
            <person name="Crous P."/>
            <person name="Smith M.E."/>
        </authorList>
    </citation>
    <scope>NUCLEOTIDE SEQUENCE</scope>
    <source>
        <strain evidence="2">NBRC 105413</strain>
    </source>
</reference>
<dbReference type="EMBL" id="JANBOH010000313">
    <property type="protein sequence ID" value="KAJ1642960.1"/>
    <property type="molecule type" value="Genomic_DNA"/>
</dbReference>
<evidence type="ECO:0000313" key="3">
    <source>
        <dbReference type="Proteomes" id="UP001145021"/>
    </source>
</evidence>
<dbReference type="PANTHER" id="PTHR31896">
    <property type="entry name" value="FAMILY REGULATORY PROTEIN, PUTATIVE (AFU_ORTHOLOGUE AFUA_3G14730)-RELATED"/>
    <property type="match status" value="1"/>
</dbReference>